<name>A0A8E8FTD8_9NIDO</name>
<sequence>MNNFRGYIPSRRGFRGANRSRGRGGFNRPTYIPDQEQVTLPRGRSVTFQNSPRGRGRSNSRVRPQGNNQSSKSLQIPGLSNTKNINLQNTISPVPFTVTFTGKELPVGIGELLICAIYYHYWQQAKSQASTVKSQVETTILSLISIITLRFTGVNSPHKSIIEFLHAIFDFSAEFIKSICMKNNEFLPFSQIQRPESSNNGSSENDNSTSSNSEGPRLS</sequence>
<feature type="compositionally biased region" description="Low complexity" evidence="1">
    <location>
        <begin position="196"/>
        <end position="219"/>
    </location>
</feature>
<reference evidence="2" key="1">
    <citation type="submission" date="2020-11" db="EMBL/GenBank/DDBJ databases">
        <authorList>
            <person name="Huang H.-J."/>
            <person name="Li J.-M."/>
        </authorList>
    </citation>
    <scope>NUCLEOTIDE SEQUENCE</scope>
    <source>
        <strain evidence="2">CAAS-BQ</strain>
    </source>
</reference>
<feature type="region of interest" description="Disordered" evidence="1">
    <location>
        <begin position="192"/>
        <end position="219"/>
    </location>
</feature>
<accession>A0A8E8FTD8</accession>
<evidence type="ECO:0000256" key="1">
    <source>
        <dbReference type="SAM" id="MobiDB-lite"/>
    </source>
</evidence>
<evidence type="ECO:0000313" key="2">
    <source>
        <dbReference type="EMBL" id="QWC36474.1"/>
    </source>
</evidence>
<feature type="compositionally biased region" description="Basic residues" evidence="1">
    <location>
        <begin position="12"/>
        <end position="22"/>
    </location>
</feature>
<feature type="compositionally biased region" description="Polar residues" evidence="1">
    <location>
        <begin position="65"/>
        <end position="80"/>
    </location>
</feature>
<reference evidence="2" key="2">
    <citation type="journal article" date="2021" name="NPJ Biofilms Microbiomes">
        <title>Diversity and infectivity of the RNA virome among different cryptic species of an agriculturally important insect vector: whitefly Bemisia tabaci.</title>
        <authorList>
            <person name="Huang H.J."/>
            <person name="Ye Z.X."/>
            <person name="Wang X."/>
            <person name="Yan X.T."/>
            <person name="Zhang Y."/>
            <person name="He Y.J."/>
            <person name="Qi Y.H."/>
            <person name="Zhang X.D."/>
            <person name="Zhuo J.C."/>
            <person name="Lu G."/>
            <person name="Lu J.B."/>
            <person name="Mao Q.Z."/>
            <person name="Sun Z.T."/>
            <person name="Yan F."/>
            <person name="Chen J.P."/>
            <person name="Zhang C.X."/>
            <person name="Li J.M."/>
        </authorList>
    </citation>
    <scope>NUCLEOTIDE SEQUENCE</scope>
    <source>
        <strain evidence="2">CAAS-BQ</strain>
    </source>
</reference>
<feature type="region of interest" description="Disordered" evidence="1">
    <location>
        <begin position="1"/>
        <end position="80"/>
    </location>
</feature>
<protein>
    <submittedName>
        <fullName evidence="2">Uncharacterized protein</fullName>
    </submittedName>
</protein>
<organism evidence="2">
    <name type="scientific">Bemisia tabaci nido-like virus 1</name>
    <dbReference type="NCBI Taxonomy" id="2840075"/>
    <lineage>
        <taxon>Viruses</taxon>
        <taxon>Riboviria</taxon>
        <taxon>Orthornavirae</taxon>
        <taxon>Pisuviricota</taxon>
        <taxon>Pisoniviricetes</taxon>
        <taxon>Nidovirales</taxon>
    </lineage>
</organism>
<proteinExistence type="predicted"/>
<dbReference type="EMBL" id="MW256673">
    <property type="protein sequence ID" value="QWC36474.1"/>
    <property type="molecule type" value="Genomic_RNA"/>
</dbReference>